<evidence type="ECO:0000313" key="2">
    <source>
        <dbReference type="EMBL" id="KAE8919829.1"/>
    </source>
</evidence>
<dbReference type="OrthoDB" id="122413at2759"/>
<dbReference type="Proteomes" id="UP000437068">
    <property type="component" value="Unassembled WGS sequence"/>
</dbReference>
<evidence type="ECO:0000313" key="17">
    <source>
        <dbReference type="Proteomes" id="UP000460718"/>
    </source>
</evidence>
<name>A0A6A3VV18_9STRA</name>
<evidence type="ECO:0000313" key="11">
    <source>
        <dbReference type="Proteomes" id="UP000429523"/>
    </source>
</evidence>
<feature type="transmembrane region" description="Helical" evidence="1">
    <location>
        <begin position="56"/>
        <end position="74"/>
    </location>
</feature>
<sequence length="117" mass="12957">MAGGSVFQVGKDVELFRVVVVLSGLAICLLVFEAALHHLEHHLARHDKYQHMLKKVYRELMILGLLSFIIKMLTEVGGIDGYSGTMLAFQVADLIIFILAISLVLQALWVLVLLRGG</sequence>
<dbReference type="Proteomes" id="UP000460718">
    <property type="component" value="Unassembled WGS sequence"/>
</dbReference>
<organism evidence="9 14">
    <name type="scientific">Phytophthora fragariae</name>
    <dbReference type="NCBI Taxonomy" id="53985"/>
    <lineage>
        <taxon>Eukaryota</taxon>
        <taxon>Sar</taxon>
        <taxon>Stramenopiles</taxon>
        <taxon>Oomycota</taxon>
        <taxon>Peronosporomycetes</taxon>
        <taxon>Peronosporales</taxon>
        <taxon>Peronosporaceae</taxon>
        <taxon>Phytophthora</taxon>
    </lineage>
</organism>
<dbReference type="AlphaFoldDB" id="A0A6A3VV18"/>
<feature type="transmembrane region" description="Helical" evidence="1">
    <location>
        <begin position="15"/>
        <end position="36"/>
    </location>
</feature>
<dbReference type="EMBL" id="QXFX01004667">
    <property type="protein sequence ID" value="KAE9063198.1"/>
    <property type="molecule type" value="Genomic_DNA"/>
</dbReference>
<dbReference type="EMBL" id="QXGF01004410">
    <property type="protein sequence ID" value="KAE8919829.1"/>
    <property type="molecule type" value="Genomic_DNA"/>
</dbReference>
<keyword evidence="12" id="KW-1185">Reference proteome</keyword>
<feature type="non-terminal residue" evidence="9">
    <location>
        <position position="117"/>
    </location>
</feature>
<evidence type="ECO:0000313" key="16">
    <source>
        <dbReference type="Proteomes" id="UP000441208"/>
    </source>
</evidence>
<evidence type="ECO:0000313" key="12">
    <source>
        <dbReference type="Proteomes" id="UP000433483"/>
    </source>
</evidence>
<evidence type="ECO:0000313" key="3">
    <source>
        <dbReference type="EMBL" id="KAE8964826.1"/>
    </source>
</evidence>
<keyword evidence="1" id="KW-0812">Transmembrane</keyword>
<evidence type="ECO:0000256" key="1">
    <source>
        <dbReference type="SAM" id="Phobius"/>
    </source>
</evidence>
<evidence type="ECO:0000313" key="5">
    <source>
        <dbReference type="EMBL" id="KAE9064507.1"/>
    </source>
</evidence>
<dbReference type="Proteomes" id="UP000441208">
    <property type="component" value="Unassembled WGS sequence"/>
</dbReference>
<dbReference type="Proteomes" id="UP000429523">
    <property type="component" value="Unassembled WGS sequence"/>
</dbReference>
<dbReference type="EMBL" id="QXGA01004625">
    <property type="protein sequence ID" value="KAE9071978.1"/>
    <property type="molecule type" value="Genomic_DNA"/>
</dbReference>
<dbReference type="Proteomes" id="UP000488956">
    <property type="component" value="Unassembled WGS sequence"/>
</dbReference>
<feature type="transmembrane region" description="Helical" evidence="1">
    <location>
        <begin position="94"/>
        <end position="114"/>
    </location>
</feature>
<evidence type="ECO:0000313" key="19">
    <source>
        <dbReference type="Proteomes" id="UP000488956"/>
    </source>
</evidence>
<reference evidence="11 12" key="1">
    <citation type="submission" date="2018-08" db="EMBL/GenBank/DDBJ databases">
        <title>Genomic investigation of the strawberry pathogen Phytophthora fragariae indicates pathogenicity is determined by transcriptional variation in three key races.</title>
        <authorList>
            <person name="Adams T.M."/>
            <person name="Armitage A.D."/>
            <person name="Sobczyk M.K."/>
            <person name="Bates H.J."/>
            <person name="Dunwell J.M."/>
            <person name="Nellist C.F."/>
            <person name="Harrison R.J."/>
        </authorList>
    </citation>
    <scope>NUCLEOTIDE SEQUENCE [LARGE SCALE GENOMIC DNA]</scope>
    <source>
        <strain evidence="10 13">A4</strain>
        <strain evidence="9 14">BC-1</strain>
        <strain evidence="8 18">BC-23</strain>
        <strain evidence="7 12">NOV-27</strain>
        <strain evidence="6 15">NOV-5</strain>
        <strain evidence="5 16">NOV-71</strain>
        <strain evidence="2 11">NOV-9</strain>
        <strain evidence="4 19">ONT-3</strain>
        <strain evidence="3 17">SCRP245</strain>
    </source>
</reference>
<evidence type="ECO:0000313" key="7">
    <source>
        <dbReference type="EMBL" id="KAE9166152.1"/>
    </source>
</evidence>
<keyword evidence="1" id="KW-1133">Transmembrane helix</keyword>
<evidence type="ECO:0000313" key="8">
    <source>
        <dbReference type="EMBL" id="KAE9168782.1"/>
    </source>
</evidence>
<evidence type="ECO:0000313" key="9">
    <source>
        <dbReference type="EMBL" id="KAE9171624.1"/>
    </source>
</evidence>
<evidence type="ECO:0000313" key="10">
    <source>
        <dbReference type="EMBL" id="KAE9269877.1"/>
    </source>
</evidence>
<evidence type="ECO:0000313" key="13">
    <source>
        <dbReference type="Proteomes" id="UP000437068"/>
    </source>
</evidence>
<dbReference type="Proteomes" id="UP000440732">
    <property type="component" value="Unassembled WGS sequence"/>
</dbReference>
<protein>
    <submittedName>
        <fullName evidence="9">Uncharacterized protein</fullName>
    </submittedName>
</protein>
<dbReference type="EMBL" id="QXGB01004464">
    <property type="protein sequence ID" value="KAE9166152.1"/>
    <property type="molecule type" value="Genomic_DNA"/>
</dbReference>
<dbReference type="Proteomes" id="UP000476176">
    <property type="component" value="Unassembled WGS sequence"/>
</dbReference>
<evidence type="ECO:0000313" key="4">
    <source>
        <dbReference type="EMBL" id="KAE9063198.1"/>
    </source>
</evidence>
<dbReference type="EMBL" id="QXGE01004662">
    <property type="protein sequence ID" value="KAE9269877.1"/>
    <property type="molecule type" value="Genomic_DNA"/>
</dbReference>
<comment type="caution">
    <text evidence="9">The sequence shown here is derived from an EMBL/GenBank/DDBJ whole genome shotgun (WGS) entry which is preliminary data.</text>
</comment>
<dbReference type="EMBL" id="QXFW01004664">
    <property type="protein sequence ID" value="KAE8964826.1"/>
    <property type="molecule type" value="Genomic_DNA"/>
</dbReference>
<gene>
    <name evidence="10" type="ORF">PF001_g29036</name>
    <name evidence="9" type="ORF">PF002_g29783</name>
    <name evidence="8" type="ORF">PF004_g28396</name>
    <name evidence="7" type="ORF">PF005_g29312</name>
    <name evidence="6" type="ORF">PF006_g29032</name>
    <name evidence="5" type="ORF">PF007_g29173</name>
    <name evidence="2" type="ORF">PF009_g29870</name>
    <name evidence="4" type="ORF">PF010_g29093</name>
    <name evidence="3" type="ORF">PF011_g28524</name>
</gene>
<evidence type="ECO:0000313" key="15">
    <source>
        <dbReference type="Proteomes" id="UP000440732"/>
    </source>
</evidence>
<dbReference type="Proteomes" id="UP000440367">
    <property type="component" value="Unassembled WGS sequence"/>
</dbReference>
<dbReference type="EMBL" id="QXGC01004565">
    <property type="protein sequence ID" value="KAE9168782.1"/>
    <property type="molecule type" value="Genomic_DNA"/>
</dbReference>
<evidence type="ECO:0000313" key="14">
    <source>
        <dbReference type="Proteomes" id="UP000440367"/>
    </source>
</evidence>
<evidence type="ECO:0000313" key="6">
    <source>
        <dbReference type="EMBL" id="KAE9071978.1"/>
    </source>
</evidence>
<proteinExistence type="predicted"/>
<accession>A0A6A3VV18</accession>
<dbReference type="EMBL" id="QXGD01004249">
    <property type="protein sequence ID" value="KAE9171624.1"/>
    <property type="molecule type" value="Genomic_DNA"/>
</dbReference>
<dbReference type="Proteomes" id="UP000433483">
    <property type="component" value="Unassembled WGS sequence"/>
</dbReference>
<evidence type="ECO:0000313" key="18">
    <source>
        <dbReference type="Proteomes" id="UP000476176"/>
    </source>
</evidence>
<keyword evidence="1" id="KW-0472">Membrane</keyword>
<dbReference type="EMBL" id="QXFZ01004380">
    <property type="protein sequence ID" value="KAE9064507.1"/>
    <property type="molecule type" value="Genomic_DNA"/>
</dbReference>